<feature type="transmembrane region" description="Helical" evidence="1">
    <location>
        <begin position="386"/>
        <end position="405"/>
    </location>
</feature>
<accession>A0A0D3KQT9</accession>
<evidence type="ECO:0000256" key="1">
    <source>
        <dbReference type="SAM" id="Phobius"/>
    </source>
</evidence>
<feature type="transmembrane region" description="Helical" evidence="1">
    <location>
        <begin position="496"/>
        <end position="517"/>
    </location>
</feature>
<feature type="transmembrane region" description="Helical" evidence="1">
    <location>
        <begin position="352"/>
        <end position="371"/>
    </location>
</feature>
<feature type="transmembrane region" description="Helical" evidence="1">
    <location>
        <begin position="295"/>
        <end position="315"/>
    </location>
</feature>
<dbReference type="PaxDb" id="2903-EOD38124"/>
<evidence type="ECO:0000313" key="2">
    <source>
        <dbReference type="EnsemblProtists" id="EOD38124"/>
    </source>
</evidence>
<keyword evidence="1" id="KW-0472">Membrane</keyword>
<feature type="transmembrane region" description="Helical" evidence="1">
    <location>
        <begin position="698"/>
        <end position="720"/>
    </location>
</feature>
<dbReference type="Proteomes" id="UP000013827">
    <property type="component" value="Unassembled WGS sequence"/>
</dbReference>
<dbReference type="GeneID" id="17283394"/>
<protein>
    <submittedName>
        <fullName evidence="2">Uncharacterized protein</fullName>
    </submittedName>
</protein>
<dbReference type="RefSeq" id="XP_005790553.1">
    <property type="nucleotide sequence ID" value="XM_005790496.1"/>
</dbReference>
<reference evidence="2" key="2">
    <citation type="submission" date="2024-10" db="UniProtKB">
        <authorList>
            <consortium name="EnsemblProtists"/>
        </authorList>
    </citation>
    <scope>IDENTIFICATION</scope>
</reference>
<feature type="transmembrane region" description="Helical" evidence="1">
    <location>
        <begin position="581"/>
        <end position="601"/>
    </location>
</feature>
<dbReference type="KEGG" id="ehx:EMIHUDRAFT_449004"/>
<keyword evidence="1" id="KW-0812">Transmembrane</keyword>
<feature type="transmembrane region" description="Helical" evidence="1">
    <location>
        <begin position="647"/>
        <end position="668"/>
    </location>
</feature>
<evidence type="ECO:0000313" key="3">
    <source>
        <dbReference type="Proteomes" id="UP000013827"/>
    </source>
</evidence>
<name>A0A0D3KQT9_EMIH1</name>
<proteinExistence type="predicted"/>
<reference evidence="3" key="1">
    <citation type="journal article" date="2013" name="Nature">
        <title>Pan genome of the phytoplankton Emiliania underpins its global distribution.</title>
        <authorList>
            <person name="Read B.A."/>
            <person name="Kegel J."/>
            <person name="Klute M.J."/>
            <person name="Kuo A."/>
            <person name="Lefebvre S.C."/>
            <person name="Maumus F."/>
            <person name="Mayer C."/>
            <person name="Miller J."/>
            <person name="Monier A."/>
            <person name="Salamov A."/>
            <person name="Young J."/>
            <person name="Aguilar M."/>
            <person name="Claverie J.M."/>
            <person name="Frickenhaus S."/>
            <person name="Gonzalez K."/>
            <person name="Herman E.K."/>
            <person name="Lin Y.C."/>
            <person name="Napier J."/>
            <person name="Ogata H."/>
            <person name="Sarno A.F."/>
            <person name="Shmutz J."/>
            <person name="Schroeder D."/>
            <person name="de Vargas C."/>
            <person name="Verret F."/>
            <person name="von Dassow P."/>
            <person name="Valentin K."/>
            <person name="Van de Peer Y."/>
            <person name="Wheeler G."/>
            <person name="Dacks J.B."/>
            <person name="Delwiche C.F."/>
            <person name="Dyhrman S.T."/>
            <person name="Glockner G."/>
            <person name="John U."/>
            <person name="Richards T."/>
            <person name="Worden A.Z."/>
            <person name="Zhang X."/>
            <person name="Grigoriev I.V."/>
            <person name="Allen A.E."/>
            <person name="Bidle K."/>
            <person name="Borodovsky M."/>
            <person name="Bowler C."/>
            <person name="Brownlee C."/>
            <person name="Cock J.M."/>
            <person name="Elias M."/>
            <person name="Gladyshev V.N."/>
            <person name="Groth M."/>
            <person name="Guda C."/>
            <person name="Hadaegh A."/>
            <person name="Iglesias-Rodriguez M.D."/>
            <person name="Jenkins J."/>
            <person name="Jones B.M."/>
            <person name="Lawson T."/>
            <person name="Leese F."/>
            <person name="Lindquist E."/>
            <person name="Lobanov A."/>
            <person name="Lomsadze A."/>
            <person name="Malik S.B."/>
            <person name="Marsh M.E."/>
            <person name="Mackinder L."/>
            <person name="Mock T."/>
            <person name="Mueller-Roeber B."/>
            <person name="Pagarete A."/>
            <person name="Parker M."/>
            <person name="Probert I."/>
            <person name="Quesneville H."/>
            <person name="Raines C."/>
            <person name="Rensing S.A."/>
            <person name="Riano-Pachon D.M."/>
            <person name="Richier S."/>
            <person name="Rokitta S."/>
            <person name="Shiraiwa Y."/>
            <person name="Soanes D.M."/>
            <person name="van der Giezen M."/>
            <person name="Wahlund T.M."/>
            <person name="Williams B."/>
            <person name="Wilson W."/>
            <person name="Wolfe G."/>
            <person name="Wurch L.L."/>
        </authorList>
    </citation>
    <scope>NUCLEOTIDE SEQUENCE</scope>
</reference>
<feature type="transmembrane region" description="Helical" evidence="1">
    <location>
        <begin position="412"/>
        <end position="432"/>
    </location>
</feature>
<dbReference type="EnsemblProtists" id="EOD38124">
    <property type="protein sequence ID" value="EOD38124"/>
    <property type="gene ID" value="EMIHUDRAFT_449004"/>
</dbReference>
<keyword evidence="3" id="KW-1185">Reference proteome</keyword>
<sequence>MSGAFKEHFCADCREGTIFVPASRIRIVEVGNELANTQAGGLWNTKCCSGAKLAILKDETPHALPGLSPLPVAMQDSSIGFKAIEWLRFVEAQSGHGDADAGRGAELASTPVPPPMTAAAAAVGSQGYLQASHAGSAPPLQAGLQGSAAAAPEGPLMSSVPYASDAYARPHASDAYAERLIELELDVLLRSLEDRAPPRAAQRRDECGRFVQAAAVPGFVQAAALPGFVQAAALPGRMPAIDASVAPQVPLQSLPVVQEAVPFPTSLPPSPPEPPAPRYGTAVGFLARGPGMEPVLSLSLVVGAVGAAGAALSAHQSEMASIFPVFFGAVCLSLAAFSVSNALLCGDELARAWAFVIPLHPLPLTALLWLVPADDLLRAKESMDSFRVPGTVLVGAIGAVTATMPRPLRWKCMVVAGFLLSTASNFGVATYLLDERLSFIYEMFPYHLSTLGSLALTLLCQKVIKEFILGERPLTMLPCVSVNFEDGGVNERVTRACLAGAFACICLLVVSHHLLLFREQREEWGMRRDAADAMPTGSHGGGRGGGMVPQVATLFAFYTLGLCVLAAALPTSADLRRGRQFLLVVTVLMLTSAVETVRNLWPRVAALPDEASAPYHHALLAGRVLLWLAAVVGTASGAACRWRFVKLVPCADATLGLVMLLGIFLTHARATSFRDALHMPVASSCSTGFCHAAGDASFGWVLAVCATNVALLLMLGVSLSPASRAGLAARAKHSLRVRFLELRVLLRF</sequence>
<feature type="transmembrane region" description="Helical" evidence="1">
    <location>
        <begin position="551"/>
        <end position="569"/>
    </location>
</feature>
<keyword evidence="1" id="KW-1133">Transmembrane helix</keyword>
<dbReference type="HOGENOM" id="CLU_021828_0_0_1"/>
<feature type="transmembrane region" description="Helical" evidence="1">
    <location>
        <begin position="321"/>
        <end position="345"/>
    </location>
</feature>
<feature type="transmembrane region" description="Helical" evidence="1">
    <location>
        <begin position="621"/>
        <end position="640"/>
    </location>
</feature>
<dbReference type="AlphaFoldDB" id="A0A0D3KQT9"/>
<organism evidence="2 3">
    <name type="scientific">Emiliania huxleyi (strain CCMP1516)</name>
    <dbReference type="NCBI Taxonomy" id="280463"/>
    <lineage>
        <taxon>Eukaryota</taxon>
        <taxon>Haptista</taxon>
        <taxon>Haptophyta</taxon>
        <taxon>Prymnesiophyceae</taxon>
        <taxon>Isochrysidales</taxon>
        <taxon>Noelaerhabdaceae</taxon>
        <taxon>Emiliania</taxon>
    </lineage>
</organism>